<evidence type="ECO:0000313" key="2">
    <source>
        <dbReference type="Proteomes" id="UP000321484"/>
    </source>
</evidence>
<dbReference type="InterPro" id="IPR027839">
    <property type="entry name" value="DUF4432"/>
</dbReference>
<dbReference type="OrthoDB" id="9791280at2"/>
<dbReference type="AlphaFoldDB" id="A0A511Z1A2"/>
<name>A0A511Z1A2_9CELL</name>
<dbReference type="EMBL" id="BJYK01000009">
    <property type="protein sequence ID" value="GEN81235.1"/>
    <property type="molecule type" value="Genomic_DNA"/>
</dbReference>
<dbReference type="RefSeq" id="WP_034244061.1">
    <property type="nucleotide sequence ID" value="NZ_BJYK01000009.1"/>
</dbReference>
<accession>A0A511Z1A2</accession>
<keyword evidence="2" id="KW-1185">Reference proteome</keyword>
<dbReference type="Pfam" id="PF14486">
    <property type="entry name" value="DUF4432"/>
    <property type="match status" value="1"/>
</dbReference>
<dbReference type="Proteomes" id="UP000321484">
    <property type="component" value="Unassembled WGS sequence"/>
</dbReference>
<dbReference type="InterPro" id="IPR014718">
    <property type="entry name" value="GH-type_carb-bd"/>
</dbReference>
<reference evidence="1 2" key="1">
    <citation type="submission" date="2019-07" db="EMBL/GenBank/DDBJ databases">
        <title>Whole genome shotgun sequence of Actinotalea fermentans NBRC 105374.</title>
        <authorList>
            <person name="Hosoyama A."/>
            <person name="Uohara A."/>
            <person name="Ohji S."/>
            <person name="Ichikawa N."/>
        </authorList>
    </citation>
    <scope>NUCLEOTIDE SEQUENCE [LARGE SCALE GENOMIC DNA]</scope>
    <source>
        <strain evidence="1 2">NBRC 105374</strain>
    </source>
</reference>
<evidence type="ECO:0000313" key="1">
    <source>
        <dbReference type="EMBL" id="GEN81235.1"/>
    </source>
</evidence>
<proteinExistence type="predicted"/>
<dbReference type="GO" id="GO:0030246">
    <property type="term" value="F:carbohydrate binding"/>
    <property type="evidence" value="ECO:0007669"/>
    <property type="project" value="InterPro"/>
</dbReference>
<protein>
    <submittedName>
        <fullName evidence="1">DUF4432 domain-containing protein</fullName>
    </submittedName>
</protein>
<dbReference type="Gene3D" id="2.70.98.10">
    <property type="match status" value="1"/>
</dbReference>
<sequence>MGFGADSVALEPGLRRLVGAADQLVAVTRAVLDEGPGRGTPVLSVRNPGGISFDLLLDRAMDIGWADAAGLPLAWRSPRGTVSSDRYEPQGAGWVRTFGGGLLSTCGLASTGAPADVDGVHHPLHGRIGHTPAENVRWALIEEDGALAVEIVGDVVEAALGQPTLVLRRRVVAGTAQAWVRVEDTVRNAGWGRAGHMFRHHLNLGAPVVVPGTVVTATADVVGERDLSGPSGVSLPWVLDVADSPSPEVVAYCRPRPGPGVLVEVRAPEGPWVSIEQDAATWNQTVLWRDATPGVNVLGVEPSTSRDSGRAQAERDGEVIWLEPGEERTYRTVVRAGR</sequence>
<organism evidence="1 2">
    <name type="scientific">Actinotalea fermentans</name>
    <dbReference type="NCBI Taxonomy" id="43671"/>
    <lineage>
        <taxon>Bacteria</taxon>
        <taxon>Bacillati</taxon>
        <taxon>Actinomycetota</taxon>
        <taxon>Actinomycetes</taxon>
        <taxon>Micrococcales</taxon>
        <taxon>Cellulomonadaceae</taxon>
        <taxon>Actinotalea</taxon>
    </lineage>
</organism>
<comment type="caution">
    <text evidence="1">The sequence shown here is derived from an EMBL/GenBank/DDBJ whole genome shotgun (WGS) entry which is preliminary data.</text>
</comment>
<gene>
    <name evidence="1" type="ORF">AFE02nite_29690</name>
</gene>